<gene>
    <name evidence="14" type="primary">LOC108674598</name>
</gene>
<feature type="transmembrane region" description="Helical" evidence="11">
    <location>
        <begin position="57"/>
        <end position="77"/>
    </location>
</feature>
<feature type="transmembrane region" description="Helical" evidence="11">
    <location>
        <begin position="24"/>
        <end position="45"/>
    </location>
</feature>
<comment type="similarity">
    <text evidence="2 9">Belongs to the G-protein coupled receptor 1 family.</text>
</comment>
<evidence type="ECO:0000256" key="8">
    <source>
        <dbReference type="ARBA" id="ARBA00023224"/>
    </source>
</evidence>
<dbReference type="RefSeq" id="XP_018018051.1">
    <property type="nucleotide sequence ID" value="XM_018162562.2"/>
</dbReference>
<evidence type="ECO:0000313" key="13">
    <source>
        <dbReference type="Proteomes" id="UP000694843"/>
    </source>
</evidence>
<dbReference type="GO" id="GO:0005886">
    <property type="term" value="C:plasma membrane"/>
    <property type="evidence" value="ECO:0007669"/>
    <property type="project" value="TreeGrafter"/>
</dbReference>
<dbReference type="Pfam" id="PF00001">
    <property type="entry name" value="7tm_1"/>
    <property type="match status" value="1"/>
</dbReference>
<dbReference type="PANTHER" id="PTHR24243">
    <property type="entry name" value="G-PROTEIN COUPLED RECEPTOR"/>
    <property type="match status" value="1"/>
</dbReference>
<sequence length="346" mass="37739">MDSNSTVDEEWSPENTTIYKVQMIALPLLIAAGITGNGMSVWVLLVSPLRGLSSSFYLSALCASDSGFLFCLFFVWLKGMGTDLYNQNGWCQGITYVCHVTTFLSVWLVVAFTTERFVAVCFPFLRPIVCTVRRAKTVILVIIAVAMTLYFYLLATAGIVTISGSSYCTLVGTYEAVGHVMNHVDTVLTMLVPLVIIVTLNVKIVRCVRYVEKLRCQMLTLDLASKAPPSQIRVTKTLLVISSVFILLNLPSYGLRAMQYITTDNMAPALPGQINFIIKEFLLYCVAGQNFRAAVAALCSASRDSSQASVSVPPRAPTTACPRSAPHTSLATLTSNPKRDLTPTTS</sequence>
<organism evidence="13 14">
    <name type="scientific">Hyalella azteca</name>
    <name type="common">Amphipod</name>
    <dbReference type="NCBI Taxonomy" id="294128"/>
    <lineage>
        <taxon>Eukaryota</taxon>
        <taxon>Metazoa</taxon>
        <taxon>Ecdysozoa</taxon>
        <taxon>Arthropoda</taxon>
        <taxon>Crustacea</taxon>
        <taxon>Multicrustacea</taxon>
        <taxon>Malacostraca</taxon>
        <taxon>Eumalacostraca</taxon>
        <taxon>Peracarida</taxon>
        <taxon>Amphipoda</taxon>
        <taxon>Senticaudata</taxon>
        <taxon>Talitrida</taxon>
        <taxon>Talitroidea</taxon>
        <taxon>Hyalellidae</taxon>
        <taxon>Hyalella</taxon>
    </lineage>
</organism>
<evidence type="ECO:0000256" key="1">
    <source>
        <dbReference type="ARBA" id="ARBA00004141"/>
    </source>
</evidence>
<evidence type="ECO:0000256" key="6">
    <source>
        <dbReference type="ARBA" id="ARBA00023136"/>
    </source>
</evidence>
<feature type="compositionally biased region" description="Polar residues" evidence="10">
    <location>
        <begin position="326"/>
        <end position="336"/>
    </location>
</feature>
<name>A0A8B7NYU8_HYAAZ</name>
<dbReference type="OrthoDB" id="9990906at2759"/>
<evidence type="ECO:0000256" key="10">
    <source>
        <dbReference type="SAM" id="MobiDB-lite"/>
    </source>
</evidence>
<protein>
    <submittedName>
        <fullName evidence="14">Thyrotropin-releasing hormone receptor-like</fullName>
    </submittedName>
</protein>
<dbReference type="PRINTS" id="PR00237">
    <property type="entry name" value="GPCRRHODOPSN"/>
</dbReference>
<feature type="transmembrane region" description="Helical" evidence="11">
    <location>
        <begin position="104"/>
        <end position="125"/>
    </location>
</feature>
<keyword evidence="3 9" id="KW-0812">Transmembrane</keyword>
<evidence type="ECO:0000256" key="7">
    <source>
        <dbReference type="ARBA" id="ARBA00023170"/>
    </source>
</evidence>
<dbReference type="KEGG" id="hazt:108674598"/>
<dbReference type="Proteomes" id="UP000694843">
    <property type="component" value="Unplaced"/>
</dbReference>
<dbReference type="PANTHER" id="PTHR24243:SF230">
    <property type="entry name" value="G-PROTEIN COUPLED RECEPTORS FAMILY 1 PROFILE DOMAIN-CONTAINING PROTEIN"/>
    <property type="match status" value="1"/>
</dbReference>
<keyword evidence="13" id="KW-1185">Reference proteome</keyword>
<evidence type="ECO:0000256" key="4">
    <source>
        <dbReference type="ARBA" id="ARBA00022989"/>
    </source>
</evidence>
<accession>A0A8B7NYU8</accession>
<dbReference type="PROSITE" id="PS50262">
    <property type="entry name" value="G_PROTEIN_RECEP_F1_2"/>
    <property type="match status" value="1"/>
</dbReference>
<feature type="compositionally biased region" description="Basic and acidic residues" evidence="10">
    <location>
        <begin position="337"/>
        <end position="346"/>
    </location>
</feature>
<keyword evidence="6 11" id="KW-0472">Membrane</keyword>
<feature type="non-terminal residue" evidence="14">
    <location>
        <position position="346"/>
    </location>
</feature>
<evidence type="ECO:0000256" key="9">
    <source>
        <dbReference type="RuleBase" id="RU000688"/>
    </source>
</evidence>
<evidence type="ECO:0000256" key="5">
    <source>
        <dbReference type="ARBA" id="ARBA00023040"/>
    </source>
</evidence>
<comment type="subcellular location">
    <subcellularLocation>
        <location evidence="1">Membrane</location>
        <topology evidence="1">Multi-pass membrane protein</topology>
    </subcellularLocation>
</comment>
<evidence type="ECO:0000256" key="2">
    <source>
        <dbReference type="ARBA" id="ARBA00010663"/>
    </source>
</evidence>
<keyword evidence="8 9" id="KW-0807">Transducer</keyword>
<keyword evidence="7 9" id="KW-0675">Receptor</keyword>
<dbReference type="CDD" id="cd14978">
    <property type="entry name" value="7tmA_FMRFamide_R-like"/>
    <property type="match status" value="1"/>
</dbReference>
<evidence type="ECO:0000313" key="14">
    <source>
        <dbReference type="RefSeq" id="XP_018018051.1"/>
    </source>
</evidence>
<dbReference type="SUPFAM" id="SSF81321">
    <property type="entry name" value="Family A G protein-coupled receptor-like"/>
    <property type="match status" value="1"/>
</dbReference>
<feature type="transmembrane region" description="Helical" evidence="11">
    <location>
        <begin position="137"/>
        <end position="167"/>
    </location>
</feature>
<dbReference type="PROSITE" id="PS00237">
    <property type="entry name" value="G_PROTEIN_RECEP_F1_1"/>
    <property type="match status" value="1"/>
</dbReference>
<evidence type="ECO:0000256" key="3">
    <source>
        <dbReference type="ARBA" id="ARBA00022692"/>
    </source>
</evidence>
<reference evidence="14" key="1">
    <citation type="submission" date="2025-08" db="UniProtKB">
        <authorList>
            <consortium name="RefSeq"/>
        </authorList>
    </citation>
    <scope>IDENTIFICATION</scope>
    <source>
        <tissue evidence="14">Whole organism</tissue>
    </source>
</reference>
<proteinExistence type="inferred from homology"/>
<dbReference type="AlphaFoldDB" id="A0A8B7NYU8"/>
<keyword evidence="4 11" id="KW-1133">Transmembrane helix</keyword>
<dbReference type="InterPro" id="IPR000276">
    <property type="entry name" value="GPCR_Rhodpsn"/>
</dbReference>
<feature type="transmembrane region" description="Helical" evidence="11">
    <location>
        <begin position="187"/>
        <end position="205"/>
    </location>
</feature>
<dbReference type="GeneID" id="108674598"/>
<keyword evidence="5 9" id="KW-0297">G-protein coupled receptor</keyword>
<dbReference type="InterPro" id="IPR017452">
    <property type="entry name" value="GPCR_Rhodpsn_7TM"/>
</dbReference>
<feature type="region of interest" description="Disordered" evidence="10">
    <location>
        <begin position="307"/>
        <end position="346"/>
    </location>
</feature>
<dbReference type="OMA" id="YVQPVIC"/>
<evidence type="ECO:0000256" key="11">
    <source>
        <dbReference type="SAM" id="Phobius"/>
    </source>
</evidence>
<dbReference type="GO" id="GO:0004930">
    <property type="term" value="F:G protein-coupled receptor activity"/>
    <property type="evidence" value="ECO:0007669"/>
    <property type="project" value="UniProtKB-KW"/>
</dbReference>
<dbReference type="Gene3D" id="1.20.1070.10">
    <property type="entry name" value="Rhodopsin 7-helix transmembrane proteins"/>
    <property type="match status" value="1"/>
</dbReference>
<evidence type="ECO:0000259" key="12">
    <source>
        <dbReference type="PROSITE" id="PS50262"/>
    </source>
</evidence>
<feature type="domain" description="G-protein coupled receptors family 1 profile" evidence="12">
    <location>
        <begin position="36"/>
        <end position="251"/>
    </location>
</feature>
<dbReference type="CTD" id="39127"/>